<comment type="subcellular location">
    <subcellularLocation>
        <location evidence="1">Membrane</location>
        <topology evidence="1">Single-pass membrane protein</topology>
    </subcellularLocation>
</comment>
<dbReference type="SUPFAM" id="SSF54523">
    <property type="entry name" value="Pili subunits"/>
    <property type="match status" value="1"/>
</dbReference>
<dbReference type="InterPro" id="IPR045584">
    <property type="entry name" value="Pilin-like"/>
</dbReference>
<dbReference type="AlphaFoldDB" id="A0AA46I5I3"/>
<keyword evidence="4 6" id="KW-1133">Transmembrane helix</keyword>
<dbReference type="EMBL" id="SOBG01000005">
    <property type="protein sequence ID" value="TDT69796.1"/>
    <property type="molecule type" value="Genomic_DNA"/>
</dbReference>
<gene>
    <name evidence="7" type="ORF">EV215_1336</name>
</gene>
<dbReference type="GO" id="GO:0016020">
    <property type="term" value="C:membrane"/>
    <property type="evidence" value="ECO:0007669"/>
    <property type="project" value="UniProtKB-SubCell"/>
</dbReference>
<keyword evidence="5 6" id="KW-0472">Membrane</keyword>
<keyword evidence="2" id="KW-0488">Methylation</keyword>
<evidence type="ECO:0000256" key="6">
    <source>
        <dbReference type="SAM" id="Phobius"/>
    </source>
</evidence>
<dbReference type="Gene3D" id="3.30.700.10">
    <property type="entry name" value="Glycoprotein, Type 4 Pilin"/>
    <property type="match status" value="1"/>
</dbReference>
<reference evidence="7 8" key="1">
    <citation type="submission" date="2019-03" db="EMBL/GenBank/DDBJ databases">
        <title>Genomic Encyclopedia of Type Strains, Phase IV (KMG-IV): sequencing the most valuable type-strain genomes for metagenomic binning, comparative biology and taxonomic classification.</title>
        <authorList>
            <person name="Goeker M."/>
        </authorList>
    </citation>
    <scope>NUCLEOTIDE SEQUENCE [LARGE SCALE GENOMIC DNA]</scope>
    <source>
        <strain evidence="7 8">DSM 100055</strain>
    </source>
</reference>
<evidence type="ECO:0000256" key="2">
    <source>
        <dbReference type="ARBA" id="ARBA00022481"/>
    </source>
</evidence>
<evidence type="ECO:0000256" key="3">
    <source>
        <dbReference type="ARBA" id="ARBA00022692"/>
    </source>
</evidence>
<dbReference type="Proteomes" id="UP000294678">
    <property type="component" value="Unassembled WGS sequence"/>
</dbReference>
<evidence type="ECO:0000256" key="5">
    <source>
        <dbReference type="ARBA" id="ARBA00023136"/>
    </source>
</evidence>
<evidence type="ECO:0000256" key="4">
    <source>
        <dbReference type="ARBA" id="ARBA00022989"/>
    </source>
</evidence>
<dbReference type="Pfam" id="PF07963">
    <property type="entry name" value="N_methyl"/>
    <property type="match status" value="1"/>
</dbReference>
<comment type="caution">
    <text evidence="7">The sequence shown here is derived from an EMBL/GenBank/DDBJ whole genome shotgun (WGS) entry which is preliminary data.</text>
</comment>
<evidence type="ECO:0000313" key="7">
    <source>
        <dbReference type="EMBL" id="TDT69796.1"/>
    </source>
</evidence>
<feature type="transmembrane region" description="Helical" evidence="6">
    <location>
        <begin position="12"/>
        <end position="33"/>
    </location>
</feature>
<dbReference type="PANTHER" id="PTHR30093:SF44">
    <property type="entry name" value="TYPE II SECRETION SYSTEM CORE PROTEIN G"/>
    <property type="match status" value="1"/>
</dbReference>
<name>A0AA46I5I3_9FUSO</name>
<evidence type="ECO:0000313" key="8">
    <source>
        <dbReference type="Proteomes" id="UP000294678"/>
    </source>
</evidence>
<dbReference type="NCBIfam" id="TIGR02532">
    <property type="entry name" value="IV_pilin_GFxxxE"/>
    <property type="match status" value="1"/>
</dbReference>
<sequence>MKKTLKNGFTLVELMIVVAIIAILSAVAVPRFGKQIQKAKDAKALSLVGNWRSASTLYYTDHEGDYATDFGDLAEAVDTQTQNQTFEKGTTTTVSESSTVTEADIVAGSPSSITIKYEGSASDGAINITTSGTNTSGKTWSDL</sequence>
<dbReference type="PANTHER" id="PTHR30093">
    <property type="entry name" value="GENERAL SECRETION PATHWAY PROTEIN G"/>
    <property type="match status" value="1"/>
</dbReference>
<accession>A0AA46I5I3</accession>
<protein>
    <submittedName>
        <fullName evidence="7">Prepilin-type N-terminal cleavage/methylation domain-containing protein</fullName>
    </submittedName>
</protein>
<dbReference type="InterPro" id="IPR012902">
    <property type="entry name" value="N_methyl_site"/>
</dbReference>
<proteinExistence type="predicted"/>
<keyword evidence="3 6" id="KW-0812">Transmembrane</keyword>
<evidence type="ECO:0000256" key="1">
    <source>
        <dbReference type="ARBA" id="ARBA00004167"/>
    </source>
</evidence>
<keyword evidence="8" id="KW-1185">Reference proteome</keyword>
<organism evidence="7 8">
    <name type="scientific">Hypnocyclicus thermotrophus</name>
    <dbReference type="NCBI Taxonomy" id="1627895"/>
    <lineage>
        <taxon>Bacteria</taxon>
        <taxon>Fusobacteriati</taxon>
        <taxon>Fusobacteriota</taxon>
        <taxon>Fusobacteriia</taxon>
        <taxon>Fusobacteriales</taxon>
        <taxon>Fusobacteriaceae</taxon>
        <taxon>Hypnocyclicus</taxon>
    </lineage>
</organism>
<dbReference type="RefSeq" id="WP_166667370.1">
    <property type="nucleotide sequence ID" value="NZ_SOBG01000005.1"/>
</dbReference>